<dbReference type="CDD" id="cd18731">
    <property type="entry name" value="PIN_NgFitB-like"/>
    <property type="match status" value="1"/>
</dbReference>
<keyword evidence="2" id="KW-1277">Toxin-antitoxin system</keyword>
<dbReference type="InterPro" id="IPR050556">
    <property type="entry name" value="Type_II_TA_system_RNase"/>
</dbReference>
<evidence type="ECO:0000256" key="5">
    <source>
        <dbReference type="ARBA" id="ARBA00022801"/>
    </source>
</evidence>
<dbReference type="GO" id="GO:0004518">
    <property type="term" value="F:nuclease activity"/>
    <property type="evidence" value="ECO:0007669"/>
    <property type="project" value="UniProtKB-KW"/>
</dbReference>
<organism evidence="9 10">
    <name type="scientific">Thiothrix lacustris</name>
    <dbReference type="NCBI Taxonomy" id="525917"/>
    <lineage>
        <taxon>Bacteria</taxon>
        <taxon>Pseudomonadati</taxon>
        <taxon>Pseudomonadota</taxon>
        <taxon>Gammaproteobacteria</taxon>
        <taxon>Thiotrichales</taxon>
        <taxon>Thiotrichaceae</taxon>
        <taxon>Thiothrix</taxon>
    </lineage>
</organism>
<dbReference type="GO" id="GO:0046872">
    <property type="term" value="F:metal ion binding"/>
    <property type="evidence" value="ECO:0007669"/>
    <property type="project" value="UniProtKB-KW"/>
</dbReference>
<accession>A0A1Y1QFJ0</accession>
<evidence type="ECO:0000256" key="1">
    <source>
        <dbReference type="ARBA" id="ARBA00001946"/>
    </source>
</evidence>
<comment type="cofactor">
    <cofactor evidence="1">
        <name>Mg(2+)</name>
        <dbReference type="ChEBI" id="CHEBI:18420"/>
    </cofactor>
</comment>
<evidence type="ECO:0000259" key="8">
    <source>
        <dbReference type="Pfam" id="PF01850"/>
    </source>
</evidence>
<feature type="domain" description="PIN" evidence="8">
    <location>
        <begin position="2"/>
        <end position="121"/>
    </location>
</feature>
<name>A0A1Y1QFJ0_9GAMM</name>
<dbReference type="PANTHER" id="PTHR33653">
    <property type="entry name" value="RIBONUCLEASE VAPC2"/>
    <property type="match status" value="1"/>
</dbReference>
<reference evidence="9 10" key="1">
    <citation type="submission" date="2017-01" db="EMBL/GenBank/DDBJ databases">
        <title>Novel large sulfur bacteria in the metagenomes of groundwater-fed chemosynthetic microbial mats in the Lake Huron basin.</title>
        <authorList>
            <person name="Sharrar A.M."/>
            <person name="Flood B.E."/>
            <person name="Bailey J.V."/>
            <person name="Jones D.S."/>
            <person name="Biddanda B."/>
            <person name="Ruberg S.A."/>
            <person name="Marcus D.N."/>
            <person name="Dick G.J."/>
        </authorList>
    </citation>
    <scope>NUCLEOTIDE SEQUENCE [LARGE SCALE GENOMIC DNA]</scope>
    <source>
        <strain evidence="9">A8</strain>
    </source>
</reference>
<dbReference type="SUPFAM" id="SSF88723">
    <property type="entry name" value="PIN domain-like"/>
    <property type="match status" value="1"/>
</dbReference>
<dbReference type="InterPro" id="IPR029060">
    <property type="entry name" value="PIN-like_dom_sf"/>
</dbReference>
<dbReference type="PANTHER" id="PTHR33653:SF1">
    <property type="entry name" value="RIBONUCLEASE VAPC2"/>
    <property type="match status" value="1"/>
</dbReference>
<gene>
    <name evidence="9" type="ORF">BWK73_36375</name>
</gene>
<dbReference type="Gene3D" id="3.40.50.1010">
    <property type="entry name" value="5'-nuclease"/>
    <property type="match status" value="1"/>
</dbReference>
<evidence type="ECO:0000313" key="9">
    <source>
        <dbReference type="EMBL" id="OQX04383.1"/>
    </source>
</evidence>
<keyword evidence="6" id="KW-0460">Magnesium</keyword>
<proteinExistence type="inferred from homology"/>
<dbReference type="Pfam" id="PF01850">
    <property type="entry name" value="PIN"/>
    <property type="match status" value="1"/>
</dbReference>
<dbReference type="InterPro" id="IPR002716">
    <property type="entry name" value="PIN_dom"/>
</dbReference>
<dbReference type="Proteomes" id="UP000192491">
    <property type="component" value="Unassembled WGS sequence"/>
</dbReference>
<evidence type="ECO:0000256" key="7">
    <source>
        <dbReference type="ARBA" id="ARBA00038093"/>
    </source>
</evidence>
<dbReference type="GO" id="GO:0016787">
    <property type="term" value="F:hydrolase activity"/>
    <property type="evidence" value="ECO:0007669"/>
    <property type="project" value="UniProtKB-KW"/>
</dbReference>
<comment type="similarity">
    <text evidence="7">Belongs to the PINc/VapC protein family.</text>
</comment>
<evidence type="ECO:0000256" key="3">
    <source>
        <dbReference type="ARBA" id="ARBA00022722"/>
    </source>
</evidence>
<keyword evidence="4" id="KW-0479">Metal-binding</keyword>
<evidence type="ECO:0000256" key="4">
    <source>
        <dbReference type="ARBA" id="ARBA00022723"/>
    </source>
</evidence>
<evidence type="ECO:0000256" key="6">
    <source>
        <dbReference type="ARBA" id="ARBA00022842"/>
    </source>
</evidence>
<evidence type="ECO:0000256" key="2">
    <source>
        <dbReference type="ARBA" id="ARBA00022649"/>
    </source>
</evidence>
<keyword evidence="5" id="KW-0378">Hydrolase</keyword>
<comment type="caution">
    <text evidence="9">The sequence shown here is derived from an EMBL/GenBank/DDBJ whole genome shotgun (WGS) entry which is preliminary data.</text>
</comment>
<protein>
    <submittedName>
        <fullName evidence="9">VapC toxin family PIN domain ribonuclease</fullName>
    </submittedName>
</protein>
<dbReference type="EMBL" id="MTEJ01000342">
    <property type="protein sequence ID" value="OQX04383.1"/>
    <property type="molecule type" value="Genomic_DNA"/>
</dbReference>
<sequence>MIVLDTNVISELMKETPNAKVLTWADQQLDTDLYFSSVSKSEVEWGIALLADGRRKQQLADAAVEVFAMFEGRCLDYTCHVSSFYVAIALYSKQVGRPMSIEDMLIAAVAQANNAMLATRNVTDFDFLPGLVLVNPWA</sequence>
<evidence type="ECO:0000313" key="10">
    <source>
        <dbReference type="Proteomes" id="UP000192491"/>
    </source>
</evidence>
<keyword evidence="3" id="KW-0540">Nuclease</keyword>
<dbReference type="AlphaFoldDB" id="A0A1Y1QFJ0"/>